<dbReference type="InterPro" id="IPR046092">
    <property type="entry name" value="DUF6110"/>
</dbReference>
<evidence type="ECO:0008006" key="4">
    <source>
        <dbReference type="Google" id="ProtNLM"/>
    </source>
</evidence>
<name>A0A844FCF1_CLOSV</name>
<dbReference type="Pfam" id="PF19605">
    <property type="entry name" value="DUF6110"/>
    <property type="match status" value="1"/>
</dbReference>
<organism evidence="2 3">
    <name type="scientific">Clostridium scindens (strain JCM 10418 / VPI 12708)</name>
    <dbReference type="NCBI Taxonomy" id="29347"/>
    <lineage>
        <taxon>Bacteria</taxon>
        <taxon>Bacillati</taxon>
        <taxon>Bacillota</taxon>
        <taxon>Clostridia</taxon>
        <taxon>Lachnospirales</taxon>
        <taxon>Lachnospiraceae</taxon>
    </lineage>
</organism>
<dbReference type="AlphaFoldDB" id="A0A844FCF1"/>
<proteinExistence type="predicted"/>
<dbReference type="Proteomes" id="UP000462363">
    <property type="component" value="Unassembled WGS sequence"/>
</dbReference>
<dbReference type="RefSeq" id="WP_154322075.1">
    <property type="nucleotide sequence ID" value="NZ_CP045695.1"/>
</dbReference>
<reference evidence="2 3" key="1">
    <citation type="submission" date="2019-08" db="EMBL/GenBank/DDBJ databases">
        <title>In-depth cultivation of the pig gut microbiome towards novel bacterial diversity and tailored functional studies.</title>
        <authorList>
            <person name="Wylensek D."/>
            <person name="Hitch T.C.A."/>
            <person name="Clavel T."/>
        </authorList>
    </citation>
    <scope>NUCLEOTIDE SEQUENCE [LARGE SCALE GENOMIC DNA]</scope>
    <source>
        <strain evidence="2 3">BL-389-WT-3D</strain>
    </source>
</reference>
<accession>A0A844FCF1</accession>
<protein>
    <recommendedName>
        <fullName evidence="4">DUF1490 domain-containing protein</fullName>
    </recommendedName>
</protein>
<comment type="caution">
    <text evidence="2">The sequence shown here is derived from an EMBL/GenBank/DDBJ whole genome shotgun (WGS) entry which is preliminary data.</text>
</comment>
<keyword evidence="1" id="KW-0175">Coiled coil</keyword>
<evidence type="ECO:0000313" key="2">
    <source>
        <dbReference type="EMBL" id="MSS41115.1"/>
    </source>
</evidence>
<evidence type="ECO:0000256" key="1">
    <source>
        <dbReference type="SAM" id="Coils"/>
    </source>
</evidence>
<gene>
    <name evidence="2" type="ORF">FYJ37_12325</name>
</gene>
<evidence type="ECO:0000313" key="3">
    <source>
        <dbReference type="Proteomes" id="UP000462363"/>
    </source>
</evidence>
<feature type="coiled-coil region" evidence="1">
    <location>
        <begin position="54"/>
        <end position="81"/>
    </location>
</feature>
<dbReference type="EMBL" id="VUMB01000026">
    <property type="protein sequence ID" value="MSS41115.1"/>
    <property type="molecule type" value="Genomic_DNA"/>
</dbReference>
<sequence>MMDVFKLKNLGIFAGGVLFGTAGVKMLSGRDAKKAYTICTAAVLRAKDCVMKTAETIQENAEDIVAEAKQMNEKRAAEEKAAVMEEMDVFSSEDAAKSEEV</sequence>